<dbReference type="SMART" id="SM00347">
    <property type="entry name" value="HTH_MARR"/>
    <property type="match status" value="1"/>
</dbReference>
<dbReference type="Gene3D" id="1.10.10.10">
    <property type="entry name" value="Winged helix-like DNA-binding domain superfamily/Winged helix DNA-binding domain"/>
    <property type="match status" value="1"/>
</dbReference>
<dbReference type="AlphaFoldDB" id="A0A2N5NHT0"/>
<name>A0A2N5NHT0_MEDGN</name>
<protein>
    <recommendedName>
        <fullName evidence="4">HTH marR-type domain-containing protein</fullName>
    </recommendedName>
</protein>
<evidence type="ECO:0000256" key="2">
    <source>
        <dbReference type="ARBA" id="ARBA00023125"/>
    </source>
</evidence>
<gene>
    <name evidence="5" type="ORF">CDL18_09455</name>
</gene>
<dbReference type="Proteomes" id="UP000234849">
    <property type="component" value="Unassembled WGS sequence"/>
</dbReference>
<dbReference type="InterPro" id="IPR052067">
    <property type="entry name" value="Metal_resp_HTH_trans_reg"/>
</dbReference>
<keyword evidence="2" id="KW-0238">DNA-binding</keyword>
<evidence type="ECO:0000259" key="4">
    <source>
        <dbReference type="PROSITE" id="PS50995"/>
    </source>
</evidence>
<evidence type="ECO:0000256" key="1">
    <source>
        <dbReference type="ARBA" id="ARBA00023015"/>
    </source>
</evidence>
<sequence length="144" mass="17132">MNYEKILCEFQNFIKAYLSLEHKQHRILDLNLSEVHLLKVAEQNPNYTLIEYAEKLKVSRSAITQLVNLLEKKDCVKKKKANKKSFVLELTSKGEIVCNKHDEEHKKIENDLRRIFKKYDCIFFEQLSELMSDITSTWEKYDGM</sequence>
<feature type="domain" description="HTH marR-type" evidence="4">
    <location>
        <begin position="1"/>
        <end position="136"/>
    </location>
</feature>
<evidence type="ECO:0000313" key="6">
    <source>
        <dbReference type="Proteomes" id="UP000234849"/>
    </source>
</evidence>
<dbReference type="PANTHER" id="PTHR35790:SF4">
    <property type="entry name" value="HTH-TYPE TRANSCRIPTIONAL REGULATOR PCHR"/>
    <property type="match status" value="1"/>
</dbReference>
<dbReference type="EMBL" id="NIHM01000011">
    <property type="protein sequence ID" value="PLT54785.1"/>
    <property type="molecule type" value="Genomic_DNA"/>
</dbReference>
<dbReference type="SUPFAM" id="SSF46785">
    <property type="entry name" value="Winged helix' DNA-binding domain"/>
    <property type="match status" value="1"/>
</dbReference>
<keyword evidence="1" id="KW-0805">Transcription regulation</keyword>
<dbReference type="GO" id="GO:0003677">
    <property type="term" value="F:DNA binding"/>
    <property type="evidence" value="ECO:0007669"/>
    <property type="project" value="UniProtKB-KW"/>
</dbReference>
<dbReference type="PANTHER" id="PTHR35790">
    <property type="entry name" value="HTH-TYPE TRANSCRIPTIONAL REGULATOR PCHR"/>
    <property type="match status" value="1"/>
</dbReference>
<dbReference type="GO" id="GO:0003700">
    <property type="term" value="F:DNA-binding transcription factor activity"/>
    <property type="evidence" value="ECO:0007669"/>
    <property type="project" value="InterPro"/>
</dbReference>
<proteinExistence type="predicted"/>
<dbReference type="Pfam" id="PF01047">
    <property type="entry name" value="MarR"/>
    <property type="match status" value="1"/>
</dbReference>
<comment type="caution">
    <text evidence="5">The sequence shown here is derived from an EMBL/GenBank/DDBJ whole genome shotgun (WGS) entry which is preliminary data.</text>
</comment>
<evidence type="ECO:0000313" key="5">
    <source>
        <dbReference type="EMBL" id="PLT54785.1"/>
    </source>
</evidence>
<evidence type="ECO:0000256" key="3">
    <source>
        <dbReference type="ARBA" id="ARBA00023163"/>
    </source>
</evidence>
<dbReference type="RefSeq" id="WP_101879779.1">
    <property type="nucleotide sequence ID" value="NZ_NIHM01000011.1"/>
</dbReference>
<accession>A0A2N5NHT0</accession>
<dbReference type="PROSITE" id="PS50995">
    <property type="entry name" value="HTH_MARR_2"/>
    <property type="match status" value="1"/>
</dbReference>
<organism evidence="5 6">
    <name type="scientific">Mediterraneibacter gnavus</name>
    <name type="common">Ruminococcus gnavus</name>
    <dbReference type="NCBI Taxonomy" id="33038"/>
    <lineage>
        <taxon>Bacteria</taxon>
        <taxon>Bacillati</taxon>
        <taxon>Bacillota</taxon>
        <taxon>Clostridia</taxon>
        <taxon>Lachnospirales</taxon>
        <taxon>Lachnospiraceae</taxon>
        <taxon>Mediterraneibacter</taxon>
    </lineage>
</organism>
<dbReference type="InterPro" id="IPR036388">
    <property type="entry name" value="WH-like_DNA-bd_sf"/>
</dbReference>
<reference evidence="5 6" key="1">
    <citation type="journal article" date="2017" name="Genome Med.">
        <title>A novel Ruminococcus gnavus clade enriched in inflammatory bowel disease patients.</title>
        <authorList>
            <person name="Hall A.B."/>
            <person name="Yassour M."/>
            <person name="Sauk J."/>
            <person name="Garner A."/>
            <person name="Jiang X."/>
            <person name="Arthur T."/>
            <person name="Lagoudas G.K."/>
            <person name="Vatanen T."/>
            <person name="Fornelos N."/>
            <person name="Wilson R."/>
            <person name="Bertha M."/>
            <person name="Cohen M."/>
            <person name="Garber J."/>
            <person name="Khalili H."/>
            <person name="Gevers D."/>
            <person name="Ananthakrishnan A.N."/>
            <person name="Kugathasan S."/>
            <person name="Lander E.S."/>
            <person name="Blainey P."/>
            <person name="Vlamakis H."/>
            <person name="Xavier R.J."/>
            <person name="Huttenhower C."/>
        </authorList>
    </citation>
    <scope>NUCLEOTIDE SEQUENCE [LARGE SCALE GENOMIC DNA]</scope>
    <source>
        <strain evidence="5 6">RJX1118</strain>
    </source>
</reference>
<dbReference type="InterPro" id="IPR036390">
    <property type="entry name" value="WH_DNA-bd_sf"/>
</dbReference>
<keyword evidence="3" id="KW-0804">Transcription</keyword>
<dbReference type="InterPro" id="IPR000835">
    <property type="entry name" value="HTH_MarR-typ"/>
</dbReference>